<dbReference type="PROSITE" id="PS00301">
    <property type="entry name" value="G_TR_1"/>
    <property type="match status" value="1"/>
</dbReference>
<keyword evidence="7" id="KW-1003">Cell membrane</keyword>
<evidence type="ECO:0000256" key="1">
    <source>
        <dbReference type="ARBA" id="ARBA00005454"/>
    </source>
</evidence>
<comment type="subcellular location">
    <subcellularLocation>
        <location evidence="7">Cell membrane</location>
        <topology evidence="7">Peripheral membrane protein</topology>
        <orientation evidence="7">Cytoplasmic side</orientation>
    </subcellularLocation>
</comment>
<dbReference type="Pfam" id="PF06421">
    <property type="entry name" value="LepA_C"/>
    <property type="match status" value="1"/>
</dbReference>
<dbReference type="SUPFAM" id="SSF54980">
    <property type="entry name" value="EF-G C-terminal domain-like"/>
    <property type="match status" value="2"/>
</dbReference>
<dbReference type="InterPro" id="IPR000795">
    <property type="entry name" value="T_Tr_GTP-bd_dom"/>
</dbReference>
<dbReference type="Gene3D" id="3.30.70.240">
    <property type="match status" value="1"/>
</dbReference>
<dbReference type="PANTHER" id="PTHR43512">
    <property type="entry name" value="TRANSLATION FACTOR GUF1-RELATED"/>
    <property type="match status" value="1"/>
</dbReference>
<evidence type="ECO:0000313" key="10">
    <source>
        <dbReference type="Proteomes" id="UP001055940"/>
    </source>
</evidence>
<dbReference type="InterPro" id="IPR004161">
    <property type="entry name" value="EFTu-like_2"/>
</dbReference>
<organism evidence="9 10">
    <name type="scientific">Nocardiopsis exhalans</name>
    <dbReference type="NCBI Taxonomy" id="163604"/>
    <lineage>
        <taxon>Bacteria</taxon>
        <taxon>Bacillati</taxon>
        <taxon>Actinomycetota</taxon>
        <taxon>Actinomycetes</taxon>
        <taxon>Streptosporangiales</taxon>
        <taxon>Nocardiopsidaceae</taxon>
        <taxon>Nocardiopsis</taxon>
    </lineage>
</organism>
<dbReference type="EMBL" id="CP099837">
    <property type="protein sequence ID" value="USY22003.1"/>
    <property type="molecule type" value="Genomic_DNA"/>
</dbReference>
<dbReference type="PROSITE" id="PS51722">
    <property type="entry name" value="G_TR_2"/>
    <property type="match status" value="1"/>
</dbReference>
<dbReference type="InterPro" id="IPR035647">
    <property type="entry name" value="EFG_III/V"/>
</dbReference>
<comment type="similarity">
    <text evidence="1 7">Belongs to the TRAFAC class translation factor GTPase superfamily. Classic translation factor GTPase family. LepA subfamily.</text>
</comment>
<reference evidence="9" key="1">
    <citation type="submission" date="2022-06" db="EMBL/GenBank/DDBJ databases">
        <authorList>
            <person name="Ping M."/>
        </authorList>
    </citation>
    <scope>NUCLEOTIDE SEQUENCE</scope>
    <source>
        <strain evidence="9">JCM11759T</strain>
    </source>
</reference>
<evidence type="ECO:0000313" key="9">
    <source>
        <dbReference type="EMBL" id="USY22003.1"/>
    </source>
</evidence>
<dbReference type="InterPro" id="IPR038363">
    <property type="entry name" value="LepA_C_sf"/>
</dbReference>
<dbReference type="NCBIfam" id="TIGR01393">
    <property type="entry name" value="lepA"/>
    <property type="match status" value="1"/>
</dbReference>
<keyword evidence="10" id="KW-1185">Reference proteome</keyword>
<evidence type="ECO:0000259" key="8">
    <source>
        <dbReference type="PROSITE" id="PS51722"/>
    </source>
</evidence>
<evidence type="ECO:0000256" key="3">
    <source>
        <dbReference type="ARBA" id="ARBA00022801"/>
    </source>
</evidence>
<comment type="catalytic activity">
    <reaction evidence="7">
        <text>GTP + H2O = GDP + phosphate + H(+)</text>
        <dbReference type="Rhea" id="RHEA:19669"/>
        <dbReference type="ChEBI" id="CHEBI:15377"/>
        <dbReference type="ChEBI" id="CHEBI:15378"/>
        <dbReference type="ChEBI" id="CHEBI:37565"/>
        <dbReference type="ChEBI" id="CHEBI:43474"/>
        <dbReference type="ChEBI" id="CHEBI:58189"/>
        <dbReference type="EC" id="3.6.5.n1"/>
    </reaction>
</comment>
<dbReference type="Gene3D" id="3.40.50.300">
    <property type="entry name" value="P-loop containing nucleotide triphosphate hydrolases"/>
    <property type="match status" value="1"/>
</dbReference>
<evidence type="ECO:0000256" key="5">
    <source>
        <dbReference type="ARBA" id="ARBA00023134"/>
    </source>
</evidence>
<dbReference type="InterPro" id="IPR035654">
    <property type="entry name" value="LepA_IV"/>
</dbReference>
<dbReference type="CDD" id="cd01890">
    <property type="entry name" value="LepA"/>
    <property type="match status" value="1"/>
</dbReference>
<dbReference type="Pfam" id="PF03144">
    <property type="entry name" value="GTP_EFTU_D2"/>
    <property type="match status" value="1"/>
</dbReference>
<evidence type="ECO:0000256" key="6">
    <source>
        <dbReference type="ARBA" id="ARBA00023136"/>
    </source>
</evidence>
<dbReference type="Pfam" id="PF00009">
    <property type="entry name" value="GTP_EFTU"/>
    <property type="match status" value="1"/>
</dbReference>
<dbReference type="SUPFAM" id="SSF50447">
    <property type="entry name" value="Translation proteins"/>
    <property type="match status" value="1"/>
</dbReference>
<dbReference type="CDD" id="cd16260">
    <property type="entry name" value="EF4_III"/>
    <property type="match status" value="1"/>
</dbReference>
<dbReference type="Pfam" id="PF00679">
    <property type="entry name" value="EFG_C"/>
    <property type="match status" value="1"/>
</dbReference>
<name>A0ABY5DG38_9ACTN</name>
<evidence type="ECO:0000256" key="4">
    <source>
        <dbReference type="ARBA" id="ARBA00022917"/>
    </source>
</evidence>
<accession>A0ABY5DG38</accession>
<dbReference type="GO" id="GO:0016787">
    <property type="term" value="F:hydrolase activity"/>
    <property type="evidence" value="ECO:0007669"/>
    <property type="project" value="UniProtKB-KW"/>
</dbReference>
<keyword evidence="6 7" id="KW-0472">Membrane</keyword>
<dbReference type="CDD" id="cd03699">
    <property type="entry name" value="EF4_II"/>
    <property type="match status" value="1"/>
</dbReference>
<dbReference type="RefSeq" id="WP_254420828.1">
    <property type="nucleotide sequence ID" value="NZ_BAAAJB010000021.1"/>
</dbReference>
<gene>
    <name evidence="7 9" type="primary">lepA</name>
    <name evidence="9" type="ORF">NE857_10530</name>
</gene>
<dbReference type="InterPro" id="IPR009000">
    <property type="entry name" value="Transl_B-barrel_sf"/>
</dbReference>
<dbReference type="PANTHER" id="PTHR43512:SF4">
    <property type="entry name" value="TRANSLATION FACTOR GUF1 HOMOLOG, CHLOROPLASTIC"/>
    <property type="match status" value="1"/>
</dbReference>
<evidence type="ECO:0000256" key="7">
    <source>
        <dbReference type="HAMAP-Rule" id="MF_00071"/>
    </source>
</evidence>
<dbReference type="NCBIfam" id="TIGR00231">
    <property type="entry name" value="small_GTP"/>
    <property type="match status" value="1"/>
</dbReference>
<keyword evidence="2 7" id="KW-0547">Nucleotide-binding</keyword>
<dbReference type="Gene3D" id="2.40.30.10">
    <property type="entry name" value="Translation factors"/>
    <property type="match status" value="1"/>
</dbReference>
<keyword evidence="4 7" id="KW-0648">Protein biosynthesis</keyword>
<proteinExistence type="inferred from homology"/>
<comment type="function">
    <text evidence="7">Required for accurate and efficient protein synthesis under certain stress conditions. May act as a fidelity factor of the translation reaction, by catalyzing a one-codon backward translocation of tRNAs on improperly translocated ribosomes. Back-translocation proceeds from a post-translocation (POST) complex to a pre-translocation (PRE) complex, thus giving elongation factor G a second chance to translocate the tRNAs correctly. Binds to ribosomes in a GTP-dependent manner.</text>
</comment>
<keyword evidence="9" id="KW-0251">Elongation factor</keyword>
<dbReference type="CDD" id="cd03709">
    <property type="entry name" value="lepA_C"/>
    <property type="match status" value="1"/>
</dbReference>
<feature type="binding site" evidence="7">
    <location>
        <begin position="22"/>
        <end position="27"/>
    </location>
    <ligand>
        <name>GTP</name>
        <dbReference type="ChEBI" id="CHEBI:37565"/>
    </ligand>
</feature>
<feature type="domain" description="Tr-type G" evidence="8">
    <location>
        <begin position="10"/>
        <end position="192"/>
    </location>
</feature>
<evidence type="ECO:0000256" key="2">
    <source>
        <dbReference type="ARBA" id="ARBA00022741"/>
    </source>
</evidence>
<dbReference type="HAMAP" id="MF_00071">
    <property type="entry name" value="LepA"/>
    <property type="match status" value="1"/>
</dbReference>
<dbReference type="Gene3D" id="3.30.70.2570">
    <property type="entry name" value="Elongation factor 4, C-terminal domain"/>
    <property type="match status" value="1"/>
</dbReference>
<dbReference type="Gene3D" id="3.30.70.870">
    <property type="entry name" value="Elongation Factor G (Translational Gtpase), domain 3"/>
    <property type="match status" value="1"/>
</dbReference>
<dbReference type="SUPFAM" id="SSF52540">
    <property type="entry name" value="P-loop containing nucleoside triphosphate hydrolases"/>
    <property type="match status" value="1"/>
</dbReference>
<keyword evidence="5 7" id="KW-0342">GTP-binding</keyword>
<dbReference type="InterPro" id="IPR000640">
    <property type="entry name" value="EFG_V-like"/>
</dbReference>
<dbReference type="GO" id="GO:0003746">
    <property type="term" value="F:translation elongation factor activity"/>
    <property type="evidence" value="ECO:0007669"/>
    <property type="project" value="UniProtKB-KW"/>
</dbReference>
<dbReference type="EC" id="3.6.5.n1" evidence="7"/>
<dbReference type="Proteomes" id="UP001055940">
    <property type="component" value="Chromosome"/>
</dbReference>
<dbReference type="InterPro" id="IPR013842">
    <property type="entry name" value="LepA_CTD"/>
</dbReference>
<dbReference type="InterPro" id="IPR031157">
    <property type="entry name" value="G_TR_CS"/>
</dbReference>
<keyword evidence="3 7" id="KW-0378">Hydrolase</keyword>
<dbReference type="InterPro" id="IPR005225">
    <property type="entry name" value="Small_GTP-bd"/>
</dbReference>
<dbReference type="SMART" id="SM00838">
    <property type="entry name" value="EFG_C"/>
    <property type="match status" value="1"/>
</dbReference>
<dbReference type="InterPro" id="IPR027417">
    <property type="entry name" value="P-loop_NTPase"/>
</dbReference>
<dbReference type="PRINTS" id="PR00315">
    <property type="entry name" value="ELONGATNFCT"/>
</dbReference>
<feature type="binding site" evidence="7">
    <location>
        <begin position="139"/>
        <end position="142"/>
    </location>
    <ligand>
        <name>GTP</name>
        <dbReference type="ChEBI" id="CHEBI:37565"/>
    </ligand>
</feature>
<protein>
    <recommendedName>
        <fullName evidence="7">Elongation factor 4</fullName>
        <shortName evidence="7">EF-4</shortName>
        <ecNumber evidence="7">3.6.5.n1</ecNumber>
    </recommendedName>
    <alternativeName>
        <fullName evidence="7">Ribosomal back-translocase LepA</fullName>
    </alternativeName>
</protein>
<sequence>MAQPNWTDPALIRNFCIIAHIDHGKSTLADRMLQITGVVEDRQMRAQYLDRMDIERERGITIKSQAVRIPFTALDDKTYTLDLIDTPGHVDFTYEVSRSLAACEGAVLLVDAAQGIEAQTLANLYMALDNDLTIIPVLNKIDLPAAQPEKYAEEIAGIIGCEPSDVLRVSAKTGEGVEELLNEIVNQIPAPVGEADAPARAMIFDSVYDTYRGVVTYVRVIDGKLSPRERIQMMSTKASHEILEIGVSSPEPTKSQGLGVGEVGYIITGVKDVRQSKVGDTITTLNKPATEMLGGYQEPKPMVFSGLYPIEGTDYPVLRDALEKLQLNDAALAFEPETSAALGFGFRCGFLGLLHLEITRARLEREFNLDLISTAPNVIYRVDMEDGAEHVVTNPSEFPTGKIDAIYEPMVKATVLSPSDHIGQIMELCQERRGELQGMDYLSEDRVEMRYKLPMAEIVFDFFDALKSRTKGYASLDYEPIGELQADLVKVDILLQGEPVDAFSAIVHKEKAYAYGVEMTKKLRELIPRQQFEVPVQAAIGARVIARENIRAIRKDVLSKCYGGDISRKRKLLEKQKEGKKRMKMVGRVEVPQEAFISALSTDTSGAEDKKKK</sequence>
<dbReference type="InterPro" id="IPR006297">
    <property type="entry name" value="EF-4"/>
</dbReference>